<keyword evidence="3 10" id="KW-0963">Cytoplasm</keyword>
<dbReference type="CDD" id="cd00798">
    <property type="entry name" value="INT_XerDC_C"/>
    <property type="match status" value="1"/>
</dbReference>
<evidence type="ECO:0000256" key="1">
    <source>
        <dbReference type="ARBA" id="ARBA00004496"/>
    </source>
</evidence>
<dbReference type="GO" id="GO:0005737">
    <property type="term" value="C:cytoplasm"/>
    <property type="evidence" value="ECO:0007669"/>
    <property type="project" value="UniProtKB-SubCell"/>
</dbReference>
<evidence type="ECO:0000256" key="9">
    <source>
        <dbReference type="ARBA" id="ARBA00023306"/>
    </source>
</evidence>
<evidence type="ECO:0000256" key="5">
    <source>
        <dbReference type="ARBA" id="ARBA00022829"/>
    </source>
</evidence>
<sequence length="321" mass="35179">MPTRADDLAEPESGRAGQAQVHEYLAALATERKLATHTLEGYRRDLAQLMQLADGRALAQLTHPDIRRFAMQLHAQGLSGRSIARKLSAWRGFFAWLAQRVALAANPVNGVRAPKSPKPLPKALSAEQAVALTAYCAGDEPLARRNHAMFELLYSSGLRLSELVSLDTAFFDSSGYRSRSWLNAAEHEVVVTGKGGKMRSVPVGSHAAKALQAWLAVREQMARGEPHALFLSVRGARINARAVQLALEQHALAAGLPTHVHPHMLRHSFASHVLQSSGDLRAVQEMLGHANISTTQIYTKLDFQHLAKVYDQAHPRAKKKD</sequence>
<dbReference type="InterPro" id="IPR010998">
    <property type="entry name" value="Integrase_recombinase_N"/>
</dbReference>
<dbReference type="PROSITE" id="PS51898">
    <property type="entry name" value="TYR_RECOMBINASE"/>
    <property type="match status" value="1"/>
</dbReference>
<dbReference type="Pfam" id="PF02899">
    <property type="entry name" value="Phage_int_SAM_1"/>
    <property type="match status" value="1"/>
</dbReference>
<keyword evidence="6 10" id="KW-0229">DNA integration</keyword>
<evidence type="ECO:0000256" key="4">
    <source>
        <dbReference type="ARBA" id="ARBA00022618"/>
    </source>
</evidence>
<evidence type="ECO:0000256" key="2">
    <source>
        <dbReference type="ARBA" id="ARBA00006657"/>
    </source>
</evidence>
<dbReference type="GO" id="GO:0007059">
    <property type="term" value="P:chromosome segregation"/>
    <property type="evidence" value="ECO:0007669"/>
    <property type="project" value="UniProtKB-UniRule"/>
</dbReference>
<evidence type="ECO:0000256" key="8">
    <source>
        <dbReference type="ARBA" id="ARBA00023172"/>
    </source>
</evidence>
<accession>A0A0G3EU47</accession>
<dbReference type="InterPro" id="IPR044068">
    <property type="entry name" value="CB"/>
</dbReference>
<keyword evidence="4 10" id="KW-0132">Cell division</keyword>
<dbReference type="InterPro" id="IPR011931">
    <property type="entry name" value="Recomb_XerC"/>
</dbReference>
<dbReference type="Proteomes" id="UP000036700">
    <property type="component" value="Chromosome"/>
</dbReference>
<dbReference type="GO" id="GO:0009037">
    <property type="term" value="F:tyrosine-based site-specific recombinase activity"/>
    <property type="evidence" value="ECO:0007669"/>
    <property type="project" value="UniProtKB-UniRule"/>
</dbReference>
<evidence type="ECO:0000256" key="11">
    <source>
        <dbReference type="NCBIfam" id="TIGR02224"/>
    </source>
</evidence>
<dbReference type="GO" id="GO:0006313">
    <property type="term" value="P:DNA transposition"/>
    <property type="evidence" value="ECO:0007669"/>
    <property type="project" value="UniProtKB-UniRule"/>
</dbReference>
<keyword evidence="15" id="KW-1185">Reference proteome</keyword>
<dbReference type="HAMAP" id="MF_01808">
    <property type="entry name" value="Recomb_XerC_XerD"/>
    <property type="match status" value="1"/>
</dbReference>
<dbReference type="KEGG" id="ptx:ABW99_16260"/>
<dbReference type="OrthoDB" id="9801717at2"/>
<dbReference type="AlphaFoldDB" id="A0A0G3EU47"/>
<comment type="subcellular location">
    <subcellularLocation>
        <location evidence="1 10">Cytoplasm</location>
    </subcellularLocation>
</comment>
<dbReference type="GO" id="GO:0051301">
    <property type="term" value="P:cell division"/>
    <property type="evidence" value="ECO:0007669"/>
    <property type="project" value="UniProtKB-UniRule"/>
</dbReference>
<feature type="domain" description="Tyr recombinase" evidence="12">
    <location>
        <begin position="119"/>
        <end position="311"/>
    </location>
</feature>
<feature type="active site" description="O-(3'-phospho-DNA)-tyrosine intermediate" evidence="10">
    <location>
        <position position="298"/>
    </location>
</feature>
<dbReference type="PANTHER" id="PTHR30349:SF81">
    <property type="entry name" value="TYROSINE RECOMBINASE XERC"/>
    <property type="match status" value="1"/>
</dbReference>
<evidence type="ECO:0000313" key="15">
    <source>
        <dbReference type="Proteomes" id="UP000036700"/>
    </source>
</evidence>
<reference evidence="15" key="1">
    <citation type="submission" date="2015-06" db="EMBL/GenBank/DDBJ databases">
        <authorList>
            <person name="Lim Y.L."/>
            <person name="Ee R."/>
            <person name="Yong D."/>
            <person name="How K.Y."/>
            <person name="Yin W.F."/>
            <person name="Chan K.G."/>
        </authorList>
    </citation>
    <scope>NUCLEOTIDE SEQUENCE [LARGE SCALE GENOMIC DNA]</scope>
    <source>
        <strain evidence="15">DSM 25325</strain>
    </source>
</reference>
<keyword evidence="9 10" id="KW-0131">Cell cycle</keyword>
<keyword evidence="8 10" id="KW-0233">DNA recombination</keyword>
<feature type="active site" evidence="10">
    <location>
        <position position="194"/>
    </location>
</feature>
<dbReference type="InterPro" id="IPR013762">
    <property type="entry name" value="Integrase-like_cat_sf"/>
</dbReference>
<dbReference type="NCBIfam" id="NF001399">
    <property type="entry name" value="PRK00283.1"/>
    <property type="match status" value="1"/>
</dbReference>
<comment type="subunit">
    <text evidence="10">Forms a cyclic heterotetrameric complex composed of two molecules of XerC and two molecules of XerD.</text>
</comment>
<dbReference type="STRING" id="445709.ABW99_16260"/>
<evidence type="ECO:0000256" key="7">
    <source>
        <dbReference type="ARBA" id="ARBA00023125"/>
    </source>
</evidence>
<evidence type="ECO:0000256" key="6">
    <source>
        <dbReference type="ARBA" id="ARBA00022908"/>
    </source>
</evidence>
<dbReference type="PATRIC" id="fig|445709.3.peg.3439"/>
<dbReference type="GO" id="GO:0003677">
    <property type="term" value="F:DNA binding"/>
    <property type="evidence" value="ECO:0007669"/>
    <property type="project" value="UniProtKB-UniRule"/>
</dbReference>
<dbReference type="Pfam" id="PF00589">
    <property type="entry name" value="Phage_integrase"/>
    <property type="match status" value="1"/>
</dbReference>
<evidence type="ECO:0000313" key="14">
    <source>
        <dbReference type="EMBL" id="AKJ69534.1"/>
    </source>
</evidence>
<comment type="function">
    <text evidence="10">Site-specific tyrosine recombinase, which acts by catalyzing the cutting and rejoining of the recombining DNA molecules. The XerC-XerD complex is essential to convert dimers of the bacterial chromosome into monomers to permit their segregation at cell division. It also contributes to the segregational stability of plasmids.</text>
</comment>
<feature type="active site" evidence="10">
    <location>
        <position position="266"/>
    </location>
</feature>
<keyword evidence="5 10" id="KW-0159">Chromosome partition</keyword>
<dbReference type="InterPro" id="IPR004107">
    <property type="entry name" value="Integrase_SAM-like_N"/>
</dbReference>
<evidence type="ECO:0000256" key="10">
    <source>
        <dbReference type="HAMAP-Rule" id="MF_01808"/>
    </source>
</evidence>
<dbReference type="InterPro" id="IPR002104">
    <property type="entry name" value="Integrase_catalytic"/>
</dbReference>
<gene>
    <name evidence="10" type="primary">xerC</name>
    <name evidence="14" type="ORF">ABW99_16260</name>
</gene>
<dbReference type="Gene3D" id="1.10.443.10">
    <property type="entry name" value="Intergrase catalytic core"/>
    <property type="match status" value="1"/>
</dbReference>
<feature type="active site" evidence="10">
    <location>
        <position position="289"/>
    </location>
</feature>
<dbReference type="PROSITE" id="PS51900">
    <property type="entry name" value="CB"/>
    <property type="match status" value="1"/>
</dbReference>
<comment type="similarity">
    <text evidence="2 10">Belongs to the 'phage' integrase family. XerC subfamily.</text>
</comment>
<dbReference type="InterPro" id="IPR011010">
    <property type="entry name" value="DNA_brk_join_enz"/>
</dbReference>
<dbReference type="InterPro" id="IPR050090">
    <property type="entry name" value="Tyrosine_recombinase_XerCD"/>
</dbReference>
<dbReference type="SUPFAM" id="SSF56349">
    <property type="entry name" value="DNA breaking-rejoining enzymes"/>
    <property type="match status" value="1"/>
</dbReference>
<feature type="active site" evidence="10">
    <location>
        <position position="263"/>
    </location>
</feature>
<proteinExistence type="inferred from homology"/>
<name>A0A0G3EU47_9BURK</name>
<organism evidence="14 15">
    <name type="scientific">Pandoraea thiooxydans</name>
    <dbReference type="NCBI Taxonomy" id="445709"/>
    <lineage>
        <taxon>Bacteria</taxon>
        <taxon>Pseudomonadati</taxon>
        <taxon>Pseudomonadota</taxon>
        <taxon>Betaproteobacteria</taxon>
        <taxon>Burkholderiales</taxon>
        <taxon>Burkholderiaceae</taxon>
        <taxon>Pandoraea</taxon>
    </lineage>
</organism>
<dbReference type="Gene3D" id="1.10.150.130">
    <property type="match status" value="1"/>
</dbReference>
<dbReference type="EMBL" id="CP011568">
    <property type="protein sequence ID" value="AKJ69534.1"/>
    <property type="molecule type" value="Genomic_DNA"/>
</dbReference>
<evidence type="ECO:0000256" key="3">
    <source>
        <dbReference type="ARBA" id="ARBA00022490"/>
    </source>
</evidence>
<dbReference type="InterPro" id="IPR023009">
    <property type="entry name" value="Tyrosine_recombinase_XerC/XerD"/>
</dbReference>
<dbReference type="PANTHER" id="PTHR30349">
    <property type="entry name" value="PHAGE INTEGRASE-RELATED"/>
    <property type="match status" value="1"/>
</dbReference>
<protein>
    <recommendedName>
        <fullName evidence="10 11">Tyrosine recombinase XerC</fullName>
    </recommendedName>
</protein>
<dbReference type="NCBIfam" id="TIGR02224">
    <property type="entry name" value="recomb_XerC"/>
    <property type="match status" value="1"/>
</dbReference>
<keyword evidence="7 10" id="KW-0238">DNA-binding</keyword>
<evidence type="ECO:0000259" key="12">
    <source>
        <dbReference type="PROSITE" id="PS51898"/>
    </source>
</evidence>
<feature type="domain" description="Core-binding (CB)" evidence="13">
    <location>
        <begin position="15"/>
        <end position="98"/>
    </location>
</feature>
<dbReference type="RefSeq" id="WP_047215449.1">
    <property type="nucleotide sequence ID" value="NZ_CP011568.3"/>
</dbReference>
<evidence type="ECO:0000259" key="13">
    <source>
        <dbReference type="PROSITE" id="PS51900"/>
    </source>
</evidence>
<feature type="active site" evidence="10">
    <location>
        <position position="159"/>
    </location>
</feature>